<dbReference type="EMBL" id="AZHX01001893">
    <property type="protein sequence ID" value="ETW98929.1"/>
    <property type="molecule type" value="Genomic_DNA"/>
</dbReference>
<comment type="caution">
    <text evidence="2">The sequence shown here is derived from an EMBL/GenBank/DDBJ whole genome shotgun (WGS) entry which is preliminary data.</text>
</comment>
<protein>
    <recommendedName>
        <fullName evidence="1">PIN domain-containing protein</fullName>
    </recommendedName>
</protein>
<dbReference type="InterPro" id="IPR002716">
    <property type="entry name" value="PIN_dom"/>
</dbReference>
<gene>
    <name evidence="2" type="ORF">ETSY2_41925</name>
</gene>
<name>W4LLZ8_9BACT</name>
<keyword evidence="3" id="KW-1185">Reference proteome</keyword>
<feature type="domain" description="PIN" evidence="1">
    <location>
        <begin position="9"/>
        <end position="130"/>
    </location>
</feature>
<dbReference type="AlphaFoldDB" id="W4LLZ8"/>
<dbReference type="Proteomes" id="UP000019140">
    <property type="component" value="Unassembled WGS sequence"/>
</dbReference>
<evidence type="ECO:0000313" key="3">
    <source>
        <dbReference type="Proteomes" id="UP000019140"/>
    </source>
</evidence>
<dbReference type="CDD" id="cd09874">
    <property type="entry name" value="PIN_MT3492-like"/>
    <property type="match status" value="1"/>
</dbReference>
<dbReference type="HOGENOM" id="CLU_119496_1_1_7"/>
<sequence length="161" mass="17507">MTESETPFYFFDTSALLKRYHPEIGSEVVDAVFDLAVAVRVISDISIIEIYSAFARHVRVGDVTREDFQAAKLELDSDIQDGRLLVIALSDADKAEAASLIESHGMTRALRTLDALHLAVMKRLGAARIHAVYCADQSLSAVLSAEGFNVIDPEAPPASDT</sequence>
<dbReference type="Gene3D" id="3.40.50.1010">
    <property type="entry name" value="5'-nuclease"/>
    <property type="match status" value="1"/>
</dbReference>
<organism evidence="2 3">
    <name type="scientific">Candidatus Entotheonella gemina</name>
    <dbReference type="NCBI Taxonomy" id="1429439"/>
    <lineage>
        <taxon>Bacteria</taxon>
        <taxon>Pseudomonadati</taxon>
        <taxon>Nitrospinota/Tectimicrobiota group</taxon>
        <taxon>Candidatus Tectimicrobiota</taxon>
        <taxon>Candidatus Entotheonellia</taxon>
        <taxon>Candidatus Entotheonellales</taxon>
        <taxon>Candidatus Entotheonellaceae</taxon>
        <taxon>Candidatus Entotheonella</taxon>
    </lineage>
</organism>
<reference evidence="2 3" key="1">
    <citation type="journal article" date="2014" name="Nature">
        <title>An environmental bacterial taxon with a large and distinct metabolic repertoire.</title>
        <authorList>
            <person name="Wilson M.C."/>
            <person name="Mori T."/>
            <person name="Ruckert C."/>
            <person name="Uria A.R."/>
            <person name="Helf M.J."/>
            <person name="Takada K."/>
            <person name="Gernert C."/>
            <person name="Steffens U.A."/>
            <person name="Heycke N."/>
            <person name="Schmitt S."/>
            <person name="Rinke C."/>
            <person name="Helfrich E.J."/>
            <person name="Brachmann A.O."/>
            <person name="Gurgui C."/>
            <person name="Wakimoto T."/>
            <person name="Kracht M."/>
            <person name="Crusemann M."/>
            <person name="Hentschel U."/>
            <person name="Abe I."/>
            <person name="Matsunaga S."/>
            <person name="Kalinowski J."/>
            <person name="Takeyama H."/>
            <person name="Piel J."/>
        </authorList>
    </citation>
    <scope>NUCLEOTIDE SEQUENCE [LARGE SCALE GENOMIC DNA]</scope>
    <source>
        <strain evidence="3">TSY2</strain>
    </source>
</reference>
<evidence type="ECO:0000313" key="2">
    <source>
        <dbReference type="EMBL" id="ETW98929.1"/>
    </source>
</evidence>
<accession>W4LLZ8</accession>
<dbReference type="SUPFAM" id="SSF88723">
    <property type="entry name" value="PIN domain-like"/>
    <property type="match status" value="1"/>
</dbReference>
<dbReference type="InterPro" id="IPR029060">
    <property type="entry name" value="PIN-like_dom_sf"/>
</dbReference>
<dbReference type="Pfam" id="PF01850">
    <property type="entry name" value="PIN"/>
    <property type="match status" value="1"/>
</dbReference>
<proteinExistence type="predicted"/>
<evidence type="ECO:0000259" key="1">
    <source>
        <dbReference type="Pfam" id="PF01850"/>
    </source>
</evidence>